<feature type="domain" description="AMP-dependent synthetase/ligase" evidence="3">
    <location>
        <begin position="7"/>
        <end position="351"/>
    </location>
</feature>
<comment type="caution">
    <text evidence="5">The sequence shown here is derived from an EMBL/GenBank/DDBJ whole genome shotgun (WGS) entry which is preliminary data.</text>
</comment>
<dbReference type="InterPro" id="IPR042099">
    <property type="entry name" value="ANL_N_sf"/>
</dbReference>
<dbReference type="SUPFAM" id="SSF56801">
    <property type="entry name" value="Acetyl-CoA synthetase-like"/>
    <property type="match status" value="1"/>
</dbReference>
<evidence type="ECO:0000313" key="5">
    <source>
        <dbReference type="EMBL" id="MBC4016767.1"/>
    </source>
</evidence>
<sequence length="483" mass="50449">MSLWAALERRAQAQPTAPALRFEGATTDYAGLLAQIEAAAAGLATRGIHRGDRIAHLGPNHPSQLVLLFAAARLGAMQLPLNWRLAPPELGFILADATPCLLLAAPEMLAMAREVAPPGCTVLDATARWPAAPAAPAIGTADDPVLLVYTSGTTGRPKGAVLDQRAVLANAANATAAFELTAADRVLTLLPLFHVGGLNIQTTPALLAGAEVVLLPRFDPDACLAACTEARPSLTLLVPAVMRALVAHPGWGTAALGSLRAIGAGSSDVPLPLIEAFHARGIPVQQVYGATETGPIALIQSRAEALAAPGSIGRPPLHGEVRVVDAMGRPLPPGQPGEIQLRGPQLARGYWNAPPFPPETWFATGDIGHCDSGGRFWFTDRLKHLIISGGENIYPAEVERVLREAPGVTEGAVCGRPDARWGEVPVAVVVPGPGFDAGAVLRFFDGRLARFKHPRAVVTVAALPRTALGKVRLEALREIAARG</sequence>
<dbReference type="Gene3D" id="3.30.300.30">
    <property type="match status" value="1"/>
</dbReference>
<evidence type="ECO:0000256" key="2">
    <source>
        <dbReference type="ARBA" id="ARBA00022598"/>
    </source>
</evidence>
<dbReference type="GO" id="GO:0006631">
    <property type="term" value="P:fatty acid metabolic process"/>
    <property type="evidence" value="ECO:0007669"/>
    <property type="project" value="TreeGrafter"/>
</dbReference>
<keyword evidence="6" id="KW-1185">Reference proteome</keyword>
<evidence type="ECO:0000259" key="3">
    <source>
        <dbReference type="Pfam" id="PF00501"/>
    </source>
</evidence>
<feature type="domain" description="AMP-binding enzyme C-terminal" evidence="4">
    <location>
        <begin position="397"/>
        <end position="470"/>
    </location>
</feature>
<protein>
    <submittedName>
        <fullName evidence="5">AMP-binding protein</fullName>
    </submittedName>
</protein>
<reference evidence="5" key="1">
    <citation type="submission" date="2020-08" db="EMBL/GenBank/DDBJ databases">
        <authorList>
            <person name="Hu Y."/>
            <person name="Nguyen S.V."/>
            <person name="Li F."/>
            <person name="Fanning S."/>
        </authorList>
    </citation>
    <scope>NUCLEOTIDE SEQUENCE</scope>
    <source>
        <strain evidence="5">SYSU D8009</strain>
    </source>
</reference>
<dbReference type="Pfam" id="PF13193">
    <property type="entry name" value="AMP-binding_C"/>
    <property type="match status" value="1"/>
</dbReference>
<dbReference type="RefSeq" id="WP_186771531.1">
    <property type="nucleotide sequence ID" value="NZ_JACOMF010000018.1"/>
</dbReference>
<dbReference type="InterPro" id="IPR000873">
    <property type="entry name" value="AMP-dep_synth/lig_dom"/>
</dbReference>
<keyword evidence="2" id="KW-0436">Ligase</keyword>
<dbReference type="PANTHER" id="PTHR43201:SF5">
    <property type="entry name" value="MEDIUM-CHAIN ACYL-COA LIGASE ACSF2, MITOCHONDRIAL"/>
    <property type="match status" value="1"/>
</dbReference>
<evidence type="ECO:0000256" key="1">
    <source>
        <dbReference type="ARBA" id="ARBA00006432"/>
    </source>
</evidence>
<dbReference type="Pfam" id="PF00501">
    <property type="entry name" value="AMP-binding"/>
    <property type="match status" value="1"/>
</dbReference>
<evidence type="ECO:0000313" key="6">
    <source>
        <dbReference type="Proteomes" id="UP000600101"/>
    </source>
</evidence>
<dbReference type="Proteomes" id="UP000600101">
    <property type="component" value="Unassembled WGS sequence"/>
</dbReference>
<organism evidence="5 6">
    <name type="scientific">Siccirubricoccus deserti</name>
    <dbReference type="NCBI Taxonomy" id="2013562"/>
    <lineage>
        <taxon>Bacteria</taxon>
        <taxon>Pseudomonadati</taxon>
        <taxon>Pseudomonadota</taxon>
        <taxon>Alphaproteobacteria</taxon>
        <taxon>Acetobacterales</taxon>
        <taxon>Roseomonadaceae</taxon>
        <taxon>Siccirubricoccus</taxon>
    </lineage>
</organism>
<evidence type="ECO:0000259" key="4">
    <source>
        <dbReference type="Pfam" id="PF13193"/>
    </source>
</evidence>
<dbReference type="GO" id="GO:0031956">
    <property type="term" value="F:medium-chain fatty acid-CoA ligase activity"/>
    <property type="evidence" value="ECO:0007669"/>
    <property type="project" value="TreeGrafter"/>
</dbReference>
<comment type="similarity">
    <text evidence="1">Belongs to the ATP-dependent AMP-binding enzyme family.</text>
</comment>
<dbReference type="PANTHER" id="PTHR43201">
    <property type="entry name" value="ACYL-COA SYNTHETASE"/>
    <property type="match status" value="1"/>
</dbReference>
<dbReference type="InterPro" id="IPR020845">
    <property type="entry name" value="AMP-binding_CS"/>
</dbReference>
<dbReference type="AlphaFoldDB" id="A0A9X0UDS5"/>
<dbReference type="PROSITE" id="PS00455">
    <property type="entry name" value="AMP_BINDING"/>
    <property type="match status" value="1"/>
</dbReference>
<name>A0A9X0UDS5_9PROT</name>
<gene>
    <name evidence="5" type="ORF">H7965_15705</name>
</gene>
<dbReference type="InterPro" id="IPR025110">
    <property type="entry name" value="AMP-bd_C"/>
</dbReference>
<proteinExistence type="inferred from homology"/>
<dbReference type="InterPro" id="IPR045851">
    <property type="entry name" value="AMP-bd_C_sf"/>
</dbReference>
<dbReference type="EMBL" id="JACOMF010000018">
    <property type="protein sequence ID" value="MBC4016767.1"/>
    <property type="molecule type" value="Genomic_DNA"/>
</dbReference>
<dbReference type="Gene3D" id="3.40.50.12780">
    <property type="entry name" value="N-terminal domain of ligase-like"/>
    <property type="match status" value="1"/>
</dbReference>
<accession>A0A9X0UDS5</accession>